<dbReference type="KEGG" id="vg:11258184"/>
<gene>
    <name evidence="1" type="primary">203</name>
</gene>
<dbReference type="EMBL" id="GU070616">
    <property type="protein sequence ID" value="ADP02599.1"/>
    <property type="molecule type" value="Genomic_DNA"/>
</dbReference>
<evidence type="ECO:0000313" key="1">
    <source>
        <dbReference type="EMBL" id="ADP02599.1"/>
    </source>
</evidence>
<dbReference type="Proteomes" id="UP000008530">
    <property type="component" value="Segment"/>
</dbReference>
<dbReference type="OrthoDB" id="41604at10239"/>
<accession>G3BM69</accession>
<name>G3BM69_9CAUD</name>
<organism evidence="1 2">
    <name type="scientific">Salmonella phage PVPSE1</name>
    <dbReference type="NCBI Taxonomy" id="889338"/>
    <lineage>
        <taxon>Viruses</taxon>
        <taxon>Duplodnaviria</taxon>
        <taxon>Heunggongvirae</taxon>
        <taxon>Uroviricota</taxon>
        <taxon>Caudoviricetes</taxon>
        <taxon>Vequintavirinae</taxon>
        <taxon>Seunavirus</taxon>
        <taxon>Seunavirus PVPSE1</taxon>
    </lineage>
</organism>
<proteinExistence type="predicted"/>
<dbReference type="RefSeq" id="YP_004894010.1">
    <property type="nucleotide sequence ID" value="NC_016071.1"/>
</dbReference>
<sequence>MKFEMVFEMVFPHSRVVNPFYCDLRFWKVQQLIPNPTHAT</sequence>
<evidence type="ECO:0000313" key="2">
    <source>
        <dbReference type="Proteomes" id="UP000008530"/>
    </source>
</evidence>
<protein>
    <submittedName>
        <fullName evidence="1">Uncharacterized protein 203</fullName>
    </submittedName>
</protein>
<keyword evidence="2" id="KW-1185">Reference proteome</keyword>
<dbReference type="GeneID" id="11258184"/>
<reference evidence="1 2" key="1">
    <citation type="journal article" date="2011" name="J. Virol.">
        <title>Genomic and proteomic characterization of the broad host range Salmonella phage PVP-SE1 - The creation of a new phage genus.</title>
        <authorList>
            <person name="Santos S.B."/>
            <person name="Kropinski A.M."/>
            <person name="Ceyssens P.J."/>
            <person name="Ackermann H.W."/>
            <person name="Villegas A."/>
            <person name="Lavigne R."/>
            <person name="Krylov V.N."/>
            <person name="Carvalho C.M."/>
            <person name="Ferreira E.C."/>
            <person name="Azeredo J."/>
        </authorList>
    </citation>
    <scope>NUCLEOTIDE SEQUENCE [LARGE SCALE GENOMIC DNA]</scope>
    <source>
        <strain evidence="1">PVP-SE1</strain>
    </source>
</reference>